<evidence type="ECO:0000313" key="2">
    <source>
        <dbReference type="EMBL" id="MBU2873390.1"/>
    </source>
</evidence>
<dbReference type="Proteomes" id="UP000753376">
    <property type="component" value="Unassembled WGS sequence"/>
</dbReference>
<keyword evidence="1" id="KW-0472">Membrane</keyword>
<keyword evidence="1" id="KW-1133">Transmembrane helix</keyword>
<protein>
    <submittedName>
        <fullName evidence="2">Uncharacterized protein</fullName>
    </submittedName>
</protein>
<proteinExistence type="predicted"/>
<gene>
    <name evidence="2" type="ORF">KO508_05135</name>
</gene>
<reference evidence="2 3" key="1">
    <citation type="submission" date="2021-05" db="EMBL/GenBank/DDBJ databases">
        <title>Draft genomes of bacteria isolated from model marine particles.</title>
        <authorList>
            <person name="Datta M.S."/>
            <person name="Schwartzman J.A."/>
            <person name="Enke T.N."/>
            <person name="Saavedra J."/>
            <person name="Cermak N."/>
            <person name="Cordero O.X."/>
        </authorList>
    </citation>
    <scope>NUCLEOTIDE SEQUENCE [LARGE SCALE GENOMIC DNA]</scope>
    <source>
        <strain evidence="2 3">D2M19</strain>
    </source>
</reference>
<organism evidence="2 3">
    <name type="scientific">Marinobacter salexigens</name>
    <dbReference type="NCBI Taxonomy" id="1925763"/>
    <lineage>
        <taxon>Bacteria</taxon>
        <taxon>Pseudomonadati</taxon>
        <taxon>Pseudomonadota</taxon>
        <taxon>Gammaproteobacteria</taxon>
        <taxon>Pseudomonadales</taxon>
        <taxon>Marinobacteraceae</taxon>
        <taxon>Marinobacter</taxon>
    </lineage>
</organism>
<keyword evidence="1" id="KW-0812">Transmembrane</keyword>
<dbReference type="EMBL" id="JAHKPV010000001">
    <property type="protein sequence ID" value="MBU2873390.1"/>
    <property type="molecule type" value="Genomic_DNA"/>
</dbReference>
<feature type="transmembrane region" description="Helical" evidence="1">
    <location>
        <begin position="24"/>
        <end position="48"/>
    </location>
</feature>
<keyword evidence="3" id="KW-1185">Reference proteome</keyword>
<feature type="transmembrane region" description="Helical" evidence="1">
    <location>
        <begin position="68"/>
        <end position="88"/>
    </location>
</feature>
<name>A0ABS6A5C2_9GAMM</name>
<evidence type="ECO:0000313" key="3">
    <source>
        <dbReference type="Proteomes" id="UP000753376"/>
    </source>
</evidence>
<dbReference type="RefSeq" id="WP_216007210.1">
    <property type="nucleotide sequence ID" value="NZ_JAHKPV010000001.1"/>
</dbReference>
<comment type="caution">
    <text evidence="2">The sequence shown here is derived from an EMBL/GenBank/DDBJ whole genome shotgun (WGS) entry which is preliminary data.</text>
</comment>
<accession>A0ABS6A5C2</accession>
<sequence>MIVAAGVTSGLAVFYWWAEWGSGFGAFFVNSAALVFTVLTLFLIAMPLTWYCYLTKNTKKQKARRSTLLMYFAGWLIALPLGLLMFPADSRHFPSPPKVTAMAKALQQQLAKTEAPWETRFPERRTRTTFALAPASKTVGLMPSGLPTAEWHSFYPDGSSAELRYSINGIEPPKPFSARFEYAEKVQGFEDPQAFARHIVNKPATAPWSWVLQVPEQPPTNITAEDTDNNGILIKANYAGEVRIIWSRSQFLGNTIEYLTYHAPTLPLPCREPWQRIRICLPPLDN</sequence>
<evidence type="ECO:0000256" key="1">
    <source>
        <dbReference type="SAM" id="Phobius"/>
    </source>
</evidence>